<proteinExistence type="inferred from homology"/>
<comment type="subcellular location">
    <subcellularLocation>
        <location evidence="1">Endosome</location>
    </subcellularLocation>
</comment>
<keyword evidence="8" id="KW-1185">Reference proteome</keyword>
<keyword evidence="4" id="KW-0967">Endosome</keyword>
<dbReference type="PANTHER" id="PTHR13673:SF0">
    <property type="entry name" value="VPS35 ENDOSOMAL PROTEIN-SORTING FACTOR-LIKE"/>
    <property type="match status" value="1"/>
</dbReference>
<dbReference type="GO" id="GO:0015031">
    <property type="term" value="P:protein transport"/>
    <property type="evidence" value="ECO:0007669"/>
    <property type="project" value="UniProtKB-KW"/>
</dbReference>
<evidence type="ECO:0000256" key="2">
    <source>
        <dbReference type="ARBA" id="ARBA00010704"/>
    </source>
</evidence>
<evidence type="ECO:0000256" key="5">
    <source>
        <dbReference type="ARBA" id="ARBA00022927"/>
    </source>
</evidence>
<keyword evidence="3" id="KW-0813">Transport</keyword>
<sequence length="709" mass="80642">MDTFGESTCLNSHSHIVYAFSCDDVNDTAKETCLNWFFKIASIRELLPRLYVEASILKCNRFLNKIGIHTTLPRLTDMVRGIGDPLVAAYARAYLCRVGMEVAPELKDTLNRNFFDLLGTFRQLSGESVQNQLVVQRVEMPEYLTLYSPAINWILQCIAYRAPEPLLTEMMERCKTMGNNALLLNSIMRAFRPEFVAARATDFIGMIKECDEAGFPKHLLFGSLGRSLASADPPEPERLTILNEAWKVVTKVRSPRDYINCAEIWVEFTCRHFTKREVNTVLADMIKHMTPDRAFEDAYLQLQSVIRKILTYFHDFSVLFSMERFLPFLDMFQKDSVRVEVCRSIMEVFIKHQVEPTRDPVILNAMLHICKTMHDSVNALTLEDEKRSLSLLIIGFIRMVSFGRDFEQQLSFCVESRATFCNLEPVLVQLIHRRLSTSTSCFCVFFSQACAAYSFITIPSLSSIFSRLSLYLLSGQVALANQCLSQADAFLKAAVSILPEVPRSINVEGKLRSSESFLLDFINNFLSTLLVVPDHPEHGVLYLVRGLLNMVQDYTWEDNSDAKVRVYISALPLLAAMSQETYLYTIPKMDSNETLYGGDPKFLSELNKLCETLIGQVLDHLKALGREESARRQGSLAFALFGALLAHGDLRNNKLSQLTVNLWNLSHKHGYCDTRLSVRTLEHMKQQAQQPDMSHLSDAVQRLALQSRT</sequence>
<dbReference type="AlphaFoldDB" id="A0A8C6TD25"/>
<dbReference type="Ensembl" id="ENSNMLT00000020051.1">
    <property type="protein sequence ID" value="ENSNMLP00000017830.1"/>
    <property type="gene ID" value="ENSNMLG00000005549.1"/>
</dbReference>
<evidence type="ECO:0000256" key="4">
    <source>
        <dbReference type="ARBA" id="ARBA00022753"/>
    </source>
</evidence>
<organism evidence="7 8">
    <name type="scientific">Neogobius melanostomus</name>
    <name type="common">round goby</name>
    <dbReference type="NCBI Taxonomy" id="47308"/>
    <lineage>
        <taxon>Eukaryota</taxon>
        <taxon>Metazoa</taxon>
        <taxon>Chordata</taxon>
        <taxon>Craniata</taxon>
        <taxon>Vertebrata</taxon>
        <taxon>Euteleostomi</taxon>
        <taxon>Actinopterygii</taxon>
        <taxon>Neopterygii</taxon>
        <taxon>Teleostei</taxon>
        <taxon>Neoteleostei</taxon>
        <taxon>Acanthomorphata</taxon>
        <taxon>Gobiaria</taxon>
        <taxon>Gobiiformes</taxon>
        <taxon>Gobioidei</taxon>
        <taxon>Gobiidae</taxon>
        <taxon>Benthophilinae</taxon>
        <taxon>Neogobiini</taxon>
        <taxon>Neogobius</taxon>
    </lineage>
</organism>
<dbReference type="PANTHER" id="PTHR13673">
    <property type="entry name" value="ESOPHAGEAL CANCER ASSOCIATED PROTEIN"/>
    <property type="match status" value="1"/>
</dbReference>
<evidence type="ECO:0000256" key="6">
    <source>
        <dbReference type="ARBA" id="ARBA00023838"/>
    </source>
</evidence>
<evidence type="ECO:0000313" key="8">
    <source>
        <dbReference type="Proteomes" id="UP000694523"/>
    </source>
</evidence>
<dbReference type="InterPro" id="IPR029705">
    <property type="entry name" value="VPS35L"/>
</dbReference>
<accession>A0A8C6TD25</accession>
<evidence type="ECO:0000256" key="3">
    <source>
        <dbReference type="ARBA" id="ARBA00022448"/>
    </source>
</evidence>
<comment type="similarity">
    <text evidence="2">Belongs to the VPS35L family.</text>
</comment>
<evidence type="ECO:0000313" key="7">
    <source>
        <dbReference type="Ensembl" id="ENSNMLP00000017830.1"/>
    </source>
</evidence>
<keyword evidence="5" id="KW-0653">Protein transport</keyword>
<dbReference type="GO" id="GO:0005768">
    <property type="term" value="C:endosome"/>
    <property type="evidence" value="ECO:0007669"/>
    <property type="project" value="UniProtKB-SubCell"/>
</dbReference>
<evidence type="ECO:0000256" key="1">
    <source>
        <dbReference type="ARBA" id="ARBA00004177"/>
    </source>
</evidence>
<dbReference type="Proteomes" id="UP000694523">
    <property type="component" value="Unplaced"/>
</dbReference>
<name>A0A8C6TD25_9GOBI</name>
<protein>
    <recommendedName>
        <fullName evidence="6">VPS35 endosomal protein-sorting factor-like</fullName>
    </recommendedName>
</protein>
<dbReference type="GO" id="GO:0032456">
    <property type="term" value="P:endocytic recycling"/>
    <property type="evidence" value="ECO:0007669"/>
    <property type="project" value="InterPro"/>
</dbReference>
<reference evidence="7" key="1">
    <citation type="submission" date="2025-08" db="UniProtKB">
        <authorList>
            <consortium name="Ensembl"/>
        </authorList>
    </citation>
    <scope>IDENTIFICATION</scope>
</reference>
<reference evidence="7" key="2">
    <citation type="submission" date="2025-09" db="UniProtKB">
        <authorList>
            <consortium name="Ensembl"/>
        </authorList>
    </citation>
    <scope>IDENTIFICATION</scope>
</reference>